<dbReference type="PANTHER" id="PTHR24171">
    <property type="entry name" value="ANKYRIN REPEAT DOMAIN-CONTAINING PROTEIN 39-RELATED"/>
    <property type="match status" value="1"/>
</dbReference>
<dbReference type="EMBL" id="MU005587">
    <property type="protein sequence ID" value="KAF2682487.1"/>
    <property type="molecule type" value="Genomic_DNA"/>
</dbReference>
<feature type="non-terminal residue" evidence="4">
    <location>
        <position position="1"/>
    </location>
</feature>
<keyword evidence="1" id="KW-0677">Repeat</keyword>
<dbReference type="PROSITE" id="PS50088">
    <property type="entry name" value="ANK_REPEAT"/>
    <property type="match status" value="2"/>
</dbReference>
<reference evidence="4" key="1">
    <citation type="journal article" date="2020" name="Stud. Mycol.">
        <title>101 Dothideomycetes genomes: a test case for predicting lifestyles and emergence of pathogens.</title>
        <authorList>
            <person name="Haridas S."/>
            <person name="Albert R."/>
            <person name="Binder M."/>
            <person name="Bloem J."/>
            <person name="Labutti K."/>
            <person name="Salamov A."/>
            <person name="Andreopoulos B."/>
            <person name="Baker S."/>
            <person name="Barry K."/>
            <person name="Bills G."/>
            <person name="Bluhm B."/>
            <person name="Cannon C."/>
            <person name="Castanera R."/>
            <person name="Culley D."/>
            <person name="Daum C."/>
            <person name="Ezra D."/>
            <person name="Gonzalez J."/>
            <person name="Henrissat B."/>
            <person name="Kuo A."/>
            <person name="Liang C."/>
            <person name="Lipzen A."/>
            <person name="Lutzoni F."/>
            <person name="Magnuson J."/>
            <person name="Mondo S."/>
            <person name="Nolan M."/>
            <person name="Ohm R."/>
            <person name="Pangilinan J."/>
            <person name="Park H.-J."/>
            <person name="Ramirez L."/>
            <person name="Alfaro M."/>
            <person name="Sun H."/>
            <person name="Tritt A."/>
            <person name="Yoshinaga Y."/>
            <person name="Zwiers L.-H."/>
            <person name="Turgeon B."/>
            <person name="Goodwin S."/>
            <person name="Spatafora J."/>
            <person name="Crous P."/>
            <person name="Grigoriev I."/>
        </authorList>
    </citation>
    <scope>NUCLEOTIDE SEQUENCE</scope>
    <source>
        <strain evidence="4">CBS 122367</strain>
    </source>
</reference>
<organism evidence="4 5">
    <name type="scientific">Lentithecium fluviatile CBS 122367</name>
    <dbReference type="NCBI Taxonomy" id="1168545"/>
    <lineage>
        <taxon>Eukaryota</taxon>
        <taxon>Fungi</taxon>
        <taxon>Dikarya</taxon>
        <taxon>Ascomycota</taxon>
        <taxon>Pezizomycotina</taxon>
        <taxon>Dothideomycetes</taxon>
        <taxon>Pleosporomycetidae</taxon>
        <taxon>Pleosporales</taxon>
        <taxon>Massarineae</taxon>
        <taxon>Lentitheciaceae</taxon>
        <taxon>Lentithecium</taxon>
    </lineage>
</organism>
<dbReference type="SUPFAM" id="SSF48403">
    <property type="entry name" value="Ankyrin repeat"/>
    <property type="match status" value="1"/>
</dbReference>
<dbReference type="InterPro" id="IPR002110">
    <property type="entry name" value="Ankyrin_rpt"/>
</dbReference>
<gene>
    <name evidence="4" type="ORF">K458DRAFT_249415</name>
</gene>
<name>A0A6G1IW60_9PLEO</name>
<evidence type="ECO:0000256" key="3">
    <source>
        <dbReference type="PROSITE-ProRule" id="PRU00023"/>
    </source>
</evidence>
<dbReference type="Proteomes" id="UP000799291">
    <property type="component" value="Unassembled WGS sequence"/>
</dbReference>
<proteinExistence type="predicted"/>
<dbReference type="SMART" id="SM00248">
    <property type="entry name" value="ANK"/>
    <property type="match status" value="2"/>
</dbReference>
<sequence>RILDSGIPVSSYDADGKTALHLVAKHNDIVVAKHLIDRGADVNAPRKWPTTAAFEKRPAKTSWLWTPLHYATKRDDGDMIQLLIDADANIEMKSNIRETALNVA</sequence>
<dbReference type="Pfam" id="PF00023">
    <property type="entry name" value="Ank"/>
    <property type="match status" value="2"/>
</dbReference>
<dbReference type="PROSITE" id="PS50297">
    <property type="entry name" value="ANK_REP_REGION"/>
    <property type="match status" value="2"/>
</dbReference>
<evidence type="ECO:0000256" key="2">
    <source>
        <dbReference type="ARBA" id="ARBA00023043"/>
    </source>
</evidence>
<evidence type="ECO:0000313" key="5">
    <source>
        <dbReference type="Proteomes" id="UP000799291"/>
    </source>
</evidence>
<dbReference type="AlphaFoldDB" id="A0A6G1IW60"/>
<protein>
    <submittedName>
        <fullName evidence="4">Ankyrin</fullName>
    </submittedName>
</protein>
<dbReference type="Gene3D" id="1.25.40.20">
    <property type="entry name" value="Ankyrin repeat-containing domain"/>
    <property type="match status" value="1"/>
</dbReference>
<evidence type="ECO:0000256" key="1">
    <source>
        <dbReference type="ARBA" id="ARBA00022737"/>
    </source>
</evidence>
<feature type="repeat" description="ANK" evidence="3">
    <location>
        <begin position="66"/>
        <end position="95"/>
    </location>
</feature>
<keyword evidence="2 3" id="KW-0040">ANK repeat</keyword>
<accession>A0A6G1IW60</accession>
<dbReference type="InterPro" id="IPR036770">
    <property type="entry name" value="Ankyrin_rpt-contain_sf"/>
</dbReference>
<dbReference type="OrthoDB" id="539213at2759"/>
<evidence type="ECO:0000313" key="4">
    <source>
        <dbReference type="EMBL" id="KAF2682487.1"/>
    </source>
</evidence>
<feature type="non-terminal residue" evidence="4">
    <location>
        <position position="104"/>
    </location>
</feature>
<feature type="repeat" description="ANK" evidence="3">
    <location>
        <begin position="15"/>
        <end position="47"/>
    </location>
</feature>
<keyword evidence="5" id="KW-1185">Reference proteome</keyword>